<proteinExistence type="predicted"/>
<keyword evidence="4" id="KW-0671">Queuosine biosynthesis</keyword>
<sequence>PLRRIKEGTRVIFPGFDLRADIVRLKEKKVGIVKFTSSSSPEDILYKLGQIPLPPYIKREKGPTVEDEKDYQTVYAKQPGAVAAPTAGLHFTPRLLEEIRKRGVEIVEVILHTGWASFFSLPNQEVEKNTLPSEYFKISPFTAEKINQCKKKGKRVIAVGTTTVRALETKSSSGYLFPGEGWTDLFIYPGYEFKIVDGLVTNFHMPRSSLLLLVAAFVGKDKLMKAYQEALSKGYRFLSYGDAMLII</sequence>
<evidence type="ECO:0000256" key="1">
    <source>
        <dbReference type="ARBA" id="ARBA00022490"/>
    </source>
</evidence>
<keyword evidence="2" id="KW-0808">Transferase</keyword>
<dbReference type="Gene3D" id="3.40.1780.10">
    <property type="entry name" value="QueA-like"/>
    <property type="match status" value="1"/>
</dbReference>
<dbReference type="Pfam" id="PF02547">
    <property type="entry name" value="Queuosine_synth"/>
    <property type="match status" value="1"/>
</dbReference>
<dbReference type="PANTHER" id="PTHR30307">
    <property type="entry name" value="S-ADENOSYLMETHIONINE:TRNA RIBOSYLTRANSFERASE-ISOMERASE"/>
    <property type="match status" value="1"/>
</dbReference>
<comment type="caution">
    <text evidence="5">The sequence shown here is derived from an EMBL/GenBank/DDBJ whole genome shotgun (WGS) entry which is preliminary data.</text>
</comment>
<dbReference type="PANTHER" id="PTHR30307:SF0">
    <property type="entry name" value="S-ADENOSYLMETHIONINE:TRNA RIBOSYLTRANSFERASE-ISOMERASE"/>
    <property type="match status" value="1"/>
</dbReference>
<organism evidence="5">
    <name type="scientific">Aerophobetes bacterium</name>
    <dbReference type="NCBI Taxonomy" id="2030807"/>
    <lineage>
        <taxon>Bacteria</taxon>
        <taxon>Candidatus Aerophobota</taxon>
    </lineage>
</organism>
<dbReference type="InterPro" id="IPR036100">
    <property type="entry name" value="QueA_sf"/>
</dbReference>
<dbReference type="Gene3D" id="2.40.10.240">
    <property type="entry name" value="QueA-like"/>
    <property type="match status" value="1"/>
</dbReference>
<keyword evidence="1" id="KW-0963">Cytoplasm</keyword>
<dbReference type="InterPro" id="IPR003699">
    <property type="entry name" value="QueA"/>
</dbReference>
<protein>
    <submittedName>
        <fullName evidence="5">S-adenosylmethionine:tRNA ribosyltransferase-isomerase</fullName>
    </submittedName>
</protein>
<reference evidence="5" key="1">
    <citation type="journal article" date="2020" name="mSystems">
        <title>Genome- and Community-Level Interaction Insights into Carbon Utilization and Element Cycling Functions of Hydrothermarchaeota in Hydrothermal Sediment.</title>
        <authorList>
            <person name="Zhou Z."/>
            <person name="Liu Y."/>
            <person name="Xu W."/>
            <person name="Pan J."/>
            <person name="Luo Z.H."/>
            <person name="Li M."/>
        </authorList>
    </citation>
    <scope>NUCLEOTIDE SEQUENCE [LARGE SCALE GENOMIC DNA]</scope>
    <source>
        <strain evidence="5">HyVt-219</strain>
    </source>
</reference>
<keyword evidence="3" id="KW-0949">S-adenosyl-L-methionine</keyword>
<evidence type="ECO:0000313" key="5">
    <source>
        <dbReference type="EMBL" id="HDN84335.1"/>
    </source>
</evidence>
<evidence type="ECO:0000256" key="3">
    <source>
        <dbReference type="ARBA" id="ARBA00022691"/>
    </source>
</evidence>
<dbReference type="InterPro" id="IPR042118">
    <property type="entry name" value="QueA_dom1"/>
</dbReference>
<dbReference type="GO" id="GO:0008616">
    <property type="term" value="P:tRNA queuosine(34) biosynthetic process"/>
    <property type="evidence" value="ECO:0007669"/>
    <property type="project" value="UniProtKB-KW"/>
</dbReference>
<dbReference type="AlphaFoldDB" id="A0A7V0MYH9"/>
<name>A0A7V0MYH9_UNCAE</name>
<evidence type="ECO:0000256" key="2">
    <source>
        <dbReference type="ARBA" id="ARBA00022679"/>
    </source>
</evidence>
<accession>A0A7V0MYH9</accession>
<dbReference type="InterPro" id="IPR042119">
    <property type="entry name" value="QueA_dom2"/>
</dbReference>
<gene>
    <name evidence="5" type="ORF">ENG47_01085</name>
</gene>
<dbReference type="EMBL" id="DRBC01000064">
    <property type="protein sequence ID" value="HDN84335.1"/>
    <property type="molecule type" value="Genomic_DNA"/>
</dbReference>
<evidence type="ECO:0000256" key="4">
    <source>
        <dbReference type="ARBA" id="ARBA00022785"/>
    </source>
</evidence>
<dbReference type="Proteomes" id="UP000885660">
    <property type="component" value="Unassembled WGS sequence"/>
</dbReference>
<feature type="non-terminal residue" evidence="5">
    <location>
        <position position="1"/>
    </location>
</feature>
<dbReference type="GO" id="GO:0051075">
    <property type="term" value="F:S-adenosylmethionine:tRNA ribosyltransferase-isomerase activity"/>
    <property type="evidence" value="ECO:0007669"/>
    <property type="project" value="TreeGrafter"/>
</dbReference>
<dbReference type="SUPFAM" id="SSF111337">
    <property type="entry name" value="QueA-like"/>
    <property type="match status" value="1"/>
</dbReference>